<evidence type="ECO:0000313" key="2">
    <source>
        <dbReference type="EMBL" id="BAY72810.1"/>
    </source>
</evidence>
<dbReference type="Proteomes" id="UP000217507">
    <property type="component" value="Plasmid Plasmid1 dna"/>
</dbReference>
<accession>A0A1Z4KUT7</accession>
<feature type="domain" description="Transposase IS204/IS1001/IS1096/IS1165 zinc-finger" evidence="1">
    <location>
        <begin position="38"/>
        <end position="80"/>
    </location>
</feature>
<dbReference type="AlphaFoldDB" id="A0A1Z4KUT7"/>
<name>A0A1Z4KUT7_ANAVA</name>
<evidence type="ECO:0000313" key="3">
    <source>
        <dbReference type="Proteomes" id="UP000217507"/>
    </source>
</evidence>
<dbReference type="EMBL" id="AP018217">
    <property type="protein sequence ID" value="BAY72810.1"/>
    <property type="molecule type" value="Genomic_DNA"/>
</dbReference>
<geneLocation type="plasmid" evidence="2">
    <name>plasmid1</name>
</geneLocation>
<dbReference type="InterPro" id="IPR029261">
    <property type="entry name" value="Transposase_Znf"/>
</dbReference>
<evidence type="ECO:0000259" key="1">
    <source>
        <dbReference type="Pfam" id="PF14690"/>
    </source>
</evidence>
<proteinExistence type="predicted"/>
<organism evidence="2 3">
    <name type="scientific">Trichormus variabilis NIES-23</name>
    <dbReference type="NCBI Taxonomy" id="1973479"/>
    <lineage>
        <taxon>Bacteria</taxon>
        <taxon>Bacillati</taxon>
        <taxon>Cyanobacteriota</taxon>
        <taxon>Cyanophyceae</taxon>
        <taxon>Nostocales</taxon>
        <taxon>Nostocaceae</taxon>
        <taxon>Trichormus</taxon>
    </lineage>
</organism>
<sequence>MLVLSHLLPDSANLKLENCILDEIKTQINVIVSAITRVVNCPVCNQPTHKIHSRYERLLADLPWADYSITLQLKVRKFFCINKLCKRRIFTERLTNVRDHL</sequence>
<reference evidence="2 3" key="1">
    <citation type="submission" date="2017-06" db="EMBL/GenBank/DDBJ databases">
        <title>Genome sequencing of cyanobaciteial culture collection at National Institute for Environmental Studies (NIES).</title>
        <authorList>
            <person name="Hirose Y."/>
            <person name="Shimura Y."/>
            <person name="Fujisawa T."/>
            <person name="Nakamura Y."/>
            <person name="Kawachi M."/>
        </authorList>
    </citation>
    <scope>NUCLEOTIDE SEQUENCE [LARGE SCALE GENOMIC DNA]</scope>
    <source>
        <strain evidence="2 3">NIES-23</strain>
        <plasmid evidence="3">Plasmid Plasmid1 dna</plasmid>
    </source>
</reference>
<keyword evidence="2" id="KW-0614">Plasmid</keyword>
<gene>
    <name evidence="2" type="ORF">NIES23_56380</name>
</gene>
<dbReference type="Pfam" id="PF14690">
    <property type="entry name" value="Zn_ribbon_ISL3"/>
    <property type="match status" value="1"/>
</dbReference>
<protein>
    <submittedName>
        <fullName evidence="2">Transposase</fullName>
    </submittedName>
</protein>